<evidence type="ECO:0000256" key="1">
    <source>
        <dbReference type="SAM" id="MobiDB-lite"/>
    </source>
</evidence>
<dbReference type="AlphaFoldDB" id="A0A2P6QMP7"/>
<feature type="region of interest" description="Disordered" evidence="1">
    <location>
        <begin position="1"/>
        <end position="57"/>
    </location>
</feature>
<evidence type="ECO:0000313" key="2">
    <source>
        <dbReference type="EMBL" id="PRQ35454.1"/>
    </source>
</evidence>
<feature type="compositionally biased region" description="Basic residues" evidence="1">
    <location>
        <begin position="44"/>
        <end position="57"/>
    </location>
</feature>
<sequence>MLSRLPQTSTETQIQPSTPRRVKFPQPEFSRSFKSSPAASTAHHGGRGSRKRSKKRLSGADFLDLEAVVNSDEEEEEDEGEDGTLWLVLLLISFDLELCIC</sequence>
<evidence type="ECO:0000313" key="3">
    <source>
        <dbReference type="Proteomes" id="UP000238479"/>
    </source>
</evidence>
<keyword evidence="3" id="KW-1185">Reference proteome</keyword>
<dbReference type="Gramene" id="PRQ35454">
    <property type="protein sequence ID" value="PRQ35454"/>
    <property type="gene ID" value="RchiOBHm_Chr5g0080211"/>
</dbReference>
<organism evidence="2 3">
    <name type="scientific">Rosa chinensis</name>
    <name type="common">China rose</name>
    <dbReference type="NCBI Taxonomy" id="74649"/>
    <lineage>
        <taxon>Eukaryota</taxon>
        <taxon>Viridiplantae</taxon>
        <taxon>Streptophyta</taxon>
        <taxon>Embryophyta</taxon>
        <taxon>Tracheophyta</taxon>
        <taxon>Spermatophyta</taxon>
        <taxon>Magnoliopsida</taxon>
        <taxon>eudicotyledons</taxon>
        <taxon>Gunneridae</taxon>
        <taxon>Pentapetalae</taxon>
        <taxon>rosids</taxon>
        <taxon>fabids</taxon>
        <taxon>Rosales</taxon>
        <taxon>Rosaceae</taxon>
        <taxon>Rosoideae</taxon>
        <taxon>Rosoideae incertae sedis</taxon>
        <taxon>Rosa</taxon>
    </lineage>
</organism>
<feature type="compositionally biased region" description="Polar residues" evidence="1">
    <location>
        <begin position="1"/>
        <end position="18"/>
    </location>
</feature>
<name>A0A2P6QMP7_ROSCH</name>
<reference evidence="2 3" key="1">
    <citation type="journal article" date="2018" name="Nat. Genet.">
        <title>The Rosa genome provides new insights in the design of modern roses.</title>
        <authorList>
            <person name="Bendahmane M."/>
        </authorList>
    </citation>
    <scope>NUCLEOTIDE SEQUENCE [LARGE SCALE GENOMIC DNA]</scope>
    <source>
        <strain evidence="3">cv. Old Blush</strain>
    </source>
</reference>
<dbReference type="Proteomes" id="UP000238479">
    <property type="component" value="Chromosome 5"/>
</dbReference>
<proteinExistence type="predicted"/>
<dbReference type="EMBL" id="PDCK01000043">
    <property type="protein sequence ID" value="PRQ35454.1"/>
    <property type="molecule type" value="Genomic_DNA"/>
</dbReference>
<comment type="caution">
    <text evidence="2">The sequence shown here is derived from an EMBL/GenBank/DDBJ whole genome shotgun (WGS) entry which is preliminary data.</text>
</comment>
<accession>A0A2P6QMP7</accession>
<protein>
    <submittedName>
        <fullName evidence="2">Uncharacterized protein</fullName>
    </submittedName>
</protein>
<gene>
    <name evidence="2" type="ORF">RchiOBHm_Chr5g0080211</name>
</gene>